<evidence type="ECO:0000313" key="3">
    <source>
        <dbReference type="Proteomes" id="UP000466345"/>
    </source>
</evidence>
<dbReference type="Proteomes" id="UP000466345">
    <property type="component" value="Unassembled WGS sequence"/>
</dbReference>
<dbReference type="EMBL" id="WEGJ01000016">
    <property type="protein sequence ID" value="MQY13877.1"/>
    <property type="molecule type" value="Genomic_DNA"/>
</dbReference>
<dbReference type="Pfam" id="PF19054">
    <property type="entry name" value="DUF5753"/>
    <property type="match status" value="1"/>
</dbReference>
<dbReference type="InterPro" id="IPR043917">
    <property type="entry name" value="DUF5753"/>
</dbReference>
<organism evidence="2 3">
    <name type="scientific">Streptomyces smaragdinus</name>
    <dbReference type="NCBI Taxonomy" id="2585196"/>
    <lineage>
        <taxon>Bacteria</taxon>
        <taxon>Bacillati</taxon>
        <taxon>Actinomycetota</taxon>
        <taxon>Actinomycetes</taxon>
        <taxon>Kitasatosporales</taxon>
        <taxon>Streptomycetaceae</taxon>
        <taxon>Streptomyces</taxon>
    </lineage>
</organism>
<evidence type="ECO:0000259" key="1">
    <source>
        <dbReference type="Pfam" id="PF19054"/>
    </source>
</evidence>
<comment type="caution">
    <text evidence="2">The sequence shown here is derived from an EMBL/GenBank/DDBJ whole genome shotgun (WGS) entry which is preliminary data.</text>
</comment>
<reference evidence="2 3" key="1">
    <citation type="submission" date="2019-10" db="EMBL/GenBank/DDBJ databases">
        <title>Streptomyces smaragdinus sp. nov. and Streptomyces fabii sp. nov., isolated from the gut of fungus growing-termite Macrotermes natalensis.</title>
        <authorList>
            <person name="Schwitalla J."/>
            <person name="Benndorf R."/>
            <person name="Martin K."/>
            <person name="De Beer W."/>
            <person name="Kaster A.-K."/>
            <person name="Vollmers J."/>
            <person name="Poulsen M."/>
            <person name="Beemelmanns C."/>
        </authorList>
    </citation>
    <scope>NUCLEOTIDE SEQUENCE [LARGE SCALE GENOMIC DNA]</scope>
    <source>
        <strain evidence="2 3">RB5</strain>
    </source>
</reference>
<proteinExistence type="predicted"/>
<gene>
    <name evidence="2" type="ORF">SRB5_40330</name>
</gene>
<keyword evidence="3" id="KW-1185">Reference proteome</keyword>
<name>A0A7K0CK61_9ACTN</name>
<protein>
    <recommendedName>
        <fullName evidence="1">DUF5753 domain-containing protein</fullName>
    </recommendedName>
</protein>
<dbReference type="AlphaFoldDB" id="A0A7K0CK61"/>
<evidence type="ECO:0000313" key="2">
    <source>
        <dbReference type="EMBL" id="MQY13877.1"/>
    </source>
</evidence>
<sequence length="219" mass="24722">MFDTHFNSDDLFQELLDLAHDNMIAEYSRSFVEQEKDAVRIQVFTSSSIPGLLQIEEYTRECFRLDPTAEATNELDARVTARMSRQRLFNGDSPPHYWAIIDETALKRPTASRDTMRAQLDHLLKMAEKPHISIQVLPFSQALHPMLGGSLTLLTLRNGSTVALVESFASGEPVESPQKVLELVERFDIGRSKALPASESLKLIRSYLKGYADEPCQHS</sequence>
<accession>A0A7K0CK61</accession>
<feature type="domain" description="DUF5753" evidence="1">
    <location>
        <begin position="29"/>
        <end position="205"/>
    </location>
</feature>